<reference evidence="2 3" key="1">
    <citation type="submission" date="2016-11" db="EMBL/GenBank/DDBJ databases">
        <authorList>
            <person name="Varghese N."/>
            <person name="Submissions S."/>
        </authorList>
    </citation>
    <scope>NUCLEOTIDE SEQUENCE [LARGE SCALE GENOMIC DNA]</scope>
    <source>
        <strain evidence="2 3">DSM 28249</strain>
    </source>
</reference>
<dbReference type="PRINTS" id="PR00081">
    <property type="entry name" value="GDHRDH"/>
</dbReference>
<dbReference type="Gene3D" id="3.40.50.720">
    <property type="entry name" value="NAD(P)-binding Rossmann-like Domain"/>
    <property type="match status" value="1"/>
</dbReference>
<dbReference type="Proteomes" id="UP000322545">
    <property type="component" value="Unassembled WGS sequence"/>
</dbReference>
<dbReference type="InterPro" id="IPR002347">
    <property type="entry name" value="SDR_fam"/>
</dbReference>
<gene>
    <name evidence="2" type="ORF">SAMN05443432_106192</name>
</gene>
<dbReference type="RefSeq" id="WP_188129965.1">
    <property type="nucleotide sequence ID" value="NZ_FRCB01000006.1"/>
</dbReference>
<evidence type="ECO:0000256" key="1">
    <source>
        <dbReference type="ARBA" id="ARBA00006484"/>
    </source>
</evidence>
<organism evidence="2 3">
    <name type="scientific">Roseovarius litoreus</name>
    <dbReference type="NCBI Taxonomy" id="1155722"/>
    <lineage>
        <taxon>Bacteria</taxon>
        <taxon>Pseudomonadati</taxon>
        <taxon>Pseudomonadota</taxon>
        <taxon>Alphaproteobacteria</taxon>
        <taxon>Rhodobacterales</taxon>
        <taxon>Roseobacteraceae</taxon>
        <taxon>Roseovarius</taxon>
    </lineage>
</organism>
<dbReference type="Pfam" id="PF13561">
    <property type="entry name" value="adh_short_C2"/>
    <property type="match status" value="1"/>
</dbReference>
<dbReference type="EMBL" id="FRCB01000006">
    <property type="protein sequence ID" value="SHM33428.1"/>
    <property type="molecule type" value="Genomic_DNA"/>
</dbReference>
<keyword evidence="3" id="KW-1185">Reference proteome</keyword>
<dbReference type="CDD" id="cd05233">
    <property type="entry name" value="SDR_c"/>
    <property type="match status" value="1"/>
</dbReference>
<protein>
    <submittedName>
        <fullName evidence="2">Gluconate 5-dehydrogenase/2-deoxy-D-gluconate 3-dehydrogenase</fullName>
    </submittedName>
</protein>
<accession>A0A1M7HYE1</accession>
<dbReference type="SUPFAM" id="SSF51735">
    <property type="entry name" value="NAD(P)-binding Rossmann-fold domains"/>
    <property type="match status" value="1"/>
</dbReference>
<dbReference type="GO" id="GO:0016616">
    <property type="term" value="F:oxidoreductase activity, acting on the CH-OH group of donors, NAD or NADP as acceptor"/>
    <property type="evidence" value="ECO:0007669"/>
    <property type="project" value="TreeGrafter"/>
</dbReference>
<dbReference type="InterPro" id="IPR020904">
    <property type="entry name" value="Sc_DH/Rdtase_CS"/>
</dbReference>
<dbReference type="InterPro" id="IPR036291">
    <property type="entry name" value="NAD(P)-bd_dom_sf"/>
</dbReference>
<proteinExistence type="inferred from homology"/>
<dbReference type="FunFam" id="3.40.50.720:FF:000084">
    <property type="entry name" value="Short-chain dehydrogenase reductase"/>
    <property type="match status" value="1"/>
</dbReference>
<dbReference type="PRINTS" id="PR00080">
    <property type="entry name" value="SDRFAMILY"/>
</dbReference>
<dbReference type="PROSITE" id="PS00061">
    <property type="entry name" value="ADH_SHORT"/>
    <property type="match status" value="1"/>
</dbReference>
<dbReference type="AlphaFoldDB" id="A0A1M7HYE1"/>
<evidence type="ECO:0000313" key="3">
    <source>
        <dbReference type="Proteomes" id="UP000322545"/>
    </source>
</evidence>
<evidence type="ECO:0000313" key="2">
    <source>
        <dbReference type="EMBL" id="SHM33428.1"/>
    </source>
</evidence>
<dbReference type="PANTHER" id="PTHR42760">
    <property type="entry name" value="SHORT-CHAIN DEHYDROGENASES/REDUCTASES FAMILY MEMBER"/>
    <property type="match status" value="1"/>
</dbReference>
<comment type="similarity">
    <text evidence="1">Belongs to the short-chain dehydrogenases/reductases (SDR) family.</text>
</comment>
<sequence>MALVQDNPIEVAGRCYLVAGAAGGLARPIVAALLKRGARLILMDTDEAGLDAMIADHGSENALSFTGDITDKAALDAAVDLGQTRFGRLDGGLNAAGLLPIAASDTMDAELFRRCIDVNLTGAFLFSQALAPALRAAGGGRILHIASVSSTVSNPAYAAYAGSKGGLAQVVRVLGREWAADAITVNAIGPALTETDLTRNYLSNPAFRAKAIGDIPMGRLGLPEDLIGPALLLFGPGGAFITGQTIYVDGGRTLV</sequence>
<name>A0A1M7HYE1_9RHOB</name>